<protein>
    <submittedName>
        <fullName evidence="2">G_PROTEIN_RECEP_F1_2 domain-containing protein</fullName>
    </submittedName>
</protein>
<dbReference type="Gene3D" id="1.20.1070.10">
    <property type="entry name" value="Rhodopsin 7-helix transmembrane proteins"/>
    <property type="match status" value="1"/>
</dbReference>
<feature type="transmembrane region" description="Helical" evidence="1">
    <location>
        <begin position="216"/>
        <end position="235"/>
    </location>
</feature>
<keyword evidence="1" id="KW-0812">Transmembrane</keyword>
<reference evidence="2" key="1">
    <citation type="submission" date="2019-11" db="UniProtKB">
        <authorList>
            <consortium name="WormBaseParasite"/>
        </authorList>
    </citation>
    <scope>IDENTIFICATION</scope>
</reference>
<feature type="transmembrane region" description="Helical" evidence="1">
    <location>
        <begin position="242"/>
        <end position="263"/>
    </location>
</feature>
<name>A0A5K3EPW4_MESCO</name>
<feature type="transmembrane region" description="Helical" evidence="1">
    <location>
        <begin position="33"/>
        <end position="56"/>
    </location>
</feature>
<accession>A0A5K3EPW4</accession>
<organism evidence="2">
    <name type="scientific">Mesocestoides corti</name>
    <name type="common">Flatworm</name>
    <dbReference type="NCBI Taxonomy" id="53468"/>
    <lineage>
        <taxon>Eukaryota</taxon>
        <taxon>Metazoa</taxon>
        <taxon>Spiralia</taxon>
        <taxon>Lophotrochozoa</taxon>
        <taxon>Platyhelminthes</taxon>
        <taxon>Cestoda</taxon>
        <taxon>Eucestoda</taxon>
        <taxon>Cyclophyllidea</taxon>
        <taxon>Mesocestoididae</taxon>
        <taxon>Mesocestoides</taxon>
    </lineage>
</organism>
<dbReference type="WBParaSite" id="MCU_001822-RA">
    <property type="protein sequence ID" value="MCU_001822-RA"/>
    <property type="gene ID" value="MCU_001822"/>
</dbReference>
<feature type="transmembrane region" description="Helical" evidence="1">
    <location>
        <begin position="68"/>
        <end position="91"/>
    </location>
</feature>
<feature type="transmembrane region" description="Helical" evidence="1">
    <location>
        <begin position="111"/>
        <end position="134"/>
    </location>
</feature>
<dbReference type="AlphaFoldDB" id="A0A5K3EPW4"/>
<evidence type="ECO:0000313" key="2">
    <source>
        <dbReference type="WBParaSite" id="MCU_001822-RA"/>
    </source>
</evidence>
<feature type="transmembrane region" description="Helical" evidence="1">
    <location>
        <begin position="165"/>
        <end position="186"/>
    </location>
</feature>
<evidence type="ECO:0000256" key="1">
    <source>
        <dbReference type="SAM" id="Phobius"/>
    </source>
</evidence>
<keyword evidence="1" id="KW-1133">Transmembrane helix</keyword>
<keyword evidence="1" id="KW-0472">Membrane</keyword>
<sequence length="282" mass="32846">MDLMGAFFLFAAIVNIILTIEHAYTASRRRLSFLILLNLLQNLLNTTACFAVFFTIRAKTQQPSEWECYLIASFAIFWFVFSLRAWTNVFVCTSHYLRILRPRSSGNLKRLFTYGVLILTASMSSLASALIHVFMYEFEEEYGVCSAVFLYEDELAHRRFMRVRVSFVASVALNYLLPIIVVSFIYSELLTTLKSVNAPKKVIRDIEELLLLDKHLYLWLVGPIHSLMALQFIFLMKEFPNYWLCVKVLTAIAACYCIVNPLLRLLFRNIDYFKEIFQRILS</sequence>
<dbReference type="SUPFAM" id="SSF81321">
    <property type="entry name" value="Family A G protein-coupled receptor-like"/>
    <property type="match status" value="1"/>
</dbReference>
<proteinExistence type="predicted"/>